<dbReference type="EMBL" id="NZEX01000077">
    <property type="protein sequence ID" value="MAH63111.1"/>
    <property type="molecule type" value="Genomic_DNA"/>
</dbReference>
<dbReference type="InterPro" id="IPR033752">
    <property type="entry name" value="MetA_family"/>
</dbReference>
<dbReference type="Gene3D" id="3.40.50.880">
    <property type="match status" value="1"/>
</dbReference>
<evidence type="ECO:0000313" key="1">
    <source>
        <dbReference type="EMBL" id="MAH63111.1"/>
    </source>
</evidence>
<evidence type="ECO:0008006" key="3">
    <source>
        <dbReference type="Google" id="ProtNLM"/>
    </source>
</evidence>
<dbReference type="AlphaFoldDB" id="A0A2D6YIV8"/>
<proteinExistence type="predicted"/>
<reference evidence="2" key="1">
    <citation type="submission" date="2017-09" db="EMBL/GenBank/DDBJ databases">
        <title>The Reconstruction of 2,631 Draft Metagenome-Assembled Genomes from the Global Oceans.</title>
        <authorList>
            <person name="Tully B.J."/>
            <person name="Graham E.D."/>
            <person name="Heidelberg J.F."/>
        </authorList>
    </citation>
    <scope>NUCLEOTIDE SEQUENCE [LARGE SCALE GENOMIC DNA]</scope>
</reference>
<name>A0A2D6YIV8_9DELT</name>
<dbReference type="Proteomes" id="UP000226525">
    <property type="component" value="Unassembled WGS sequence"/>
</dbReference>
<dbReference type="SUPFAM" id="SSF52317">
    <property type="entry name" value="Class I glutamine amidotransferase-like"/>
    <property type="match status" value="1"/>
</dbReference>
<comment type="caution">
    <text evidence="1">The sequence shown here is derived from an EMBL/GenBank/DDBJ whole genome shotgun (WGS) entry which is preliminary data.</text>
</comment>
<protein>
    <recommendedName>
        <fullName evidence="3">Glutamine amidotransferase domain-containing protein</fullName>
    </recommendedName>
</protein>
<sequence length="280" mass="32350">MTIVVPDNYHARKTLEENHITCIKQEQALRQDIRPLRIGFLPTEEQFMVEQINLYRPLGMSIIQSLPVMIDIIRSGNEEIQELLNADNLDGLVIVGSGLVEPEKDFRQKLDRKIVELRGTLPIMGLGYGALWMTELCGIGYQDLEIPRIGVWEVTNLANDHPVVGESDDLFCCPQVRRFAPWNDLLEATAADGKFRILCRSEGEPLIWDTDNGQWLMHLGNPEYTSSQMLRFSSHQDHFVGPKKFDPERPLNNWKTHRNDFFTHWLKYCYNYMNSTSQKG</sequence>
<organism evidence="1 2">
    <name type="scientific">SAR324 cluster bacterium</name>
    <dbReference type="NCBI Taxonomy" id="2024889"/>
    <lineage>
        <taxon>Bacteria</taxon>
        <taxon>Deltaproteobacteria</taxon>
        <taxon>SAR324 cluster</taxon>
    </lineage>
</organism>
<accession>A0A2D6YIV8</accession>
<evidence type="ECO:0000313" key="2">
    <source>
        <dbReference type="Proteomes" id="UP000226525"/>
    </source>
</evidence>
<dbReference type="InterPro" id="IPR029062">
    <property type="entry name" value="Class_I_gatase-like"/>
</dbReference>
<dbReference type="Pfam" id="PF04204">
    <property type="entry name" value="HTS"/>
    <property type="match status" value="1"/>
</dbReference>
<gene>
    <name evidence="1" type="ORF">CMN54_06660</name>
</gene>
<dbReference type="CDD" id="cd03128">
    <property type="entry name" value="GAT_1"/>
    <property type="match status" value="1"/>
</dbReference>